<keyword evidence="1" id="KW-0805">Transcription regulation</keyword>
<protein>
    <submittedName>
        <fullName evidence="7">TetR/AcrR family transcriptional regulator</fullName>
    </submittedName>
</protein>
<dbReference type="InterPro" id="IPR009057">
    <property type="entry name" value="Homeodomain-like_sf"/>
</dbReference>
<proteinExistence type="predicted"/>
<evidence type="ECO:0000313" key="8">
    <source>
        <dbReference type="Proteomes" id="UP000655751"/>
    </source>
</evidence>
<dbReference type="PRINTS" id="PR00455">
    <property type="entry name" value="HTHTETR"/>
</dbReference>
<dbReference type="Pfam" id="PF00440">
    <property type="entry name" value="TetR_N"/>
    <property type="match status" value="1"/>
</dbReference>
<feature type="domain" description="HTH tetR-type" evidence="6">
    <location>
        <begin position="7"/>
        <end position="67"/>
    </location>
</feature>
<dbReference type="EMBL" id="JADMLG010000002">
    <property type="protein sequence ID" value="MBH0776173.1"/>
    <property type="molecule type" value="Genomic_DNA"/>
</dbReference>
<name>A0A931I939_9NOCA</name>
<dbReference type="PANTHER" id="PTHR30055:SF234">
    <property type="entry name" value="HTH-TYPE TRANSCRIPTIONAL REGULATOR BETI"/>
    <property type="match status" value="1"/>
</dbReference>
<keyword evidence="2 4" id="KW-0238">DNA-binding</keyword>
<reference evidence="7" key="1">
    <citation type="submission" date="2020-11" db="EMBL/GenBank/DDBJ databases">
        <title>Nocardia NEAU-351.nov., a novel actinomycete isolated from the cow dung.</title>
        <authorList>
            <person name="Zhang X."/>
        </authorList>
    </citation>
    <scope>NUCLEOTIDE SEQUENCE</scope>
    <source>
        <strain evidence="7">NEAU-351</strain>
    </source>
</reference>
<evidence type="ECO:0000256" key="3">
    <source>
        <dbReference type="ARBA" id="ARBA00023163"/>
    </source>
</evidence>
<dbReference type="PANTHER" id="PTHR30055">
    <property type="entry name" value="HTH-TYPE TRANSCRIPTIONAL REGULATOR RUTR"/>
    <property type="match status" value="1"/>
</dbReference>
<dbReference type="InterPro" id="IPR050109">
    <property type="entry name" value="HTH-type_TetR-like_transc_reg"/>
</dbReference>
<evidence type="ECO:0000256" key="5">
    <source>
        <dbReference type="SAM" id="MobiDB-lite"/>
    </source>
</evidence>
<accession>A0A931I939</accession>
<dbReference type="AlphaFoldDB" id="A0A931I939"/>
<evidence type="ECO:0000256" key="2">
    <source>
        <dbReference type="ARBA" id="ARBA00023125"/>
    </source>
</evidence>
<keyword evidence="3" id="KW-0804">Transcription</keyword>
<dbReference type="GO" id="GO:0000976">
    <property type="term" value="F:transcription cis-regulatory region binding"/>
    <property type="evidence" value="ECO:0007669"/>
    <property type="project" value="TreeGrafter"/>
</dbReference>
<feature type="DNA-binding region" description="H-T-H motif" evidence="4">
    <location>
        <begin position="30"/>
        <end position="49"/>
    </location>
</feature>
<dbReference type="Gene3D" id="1.10.357.10">
    <property type="entry name" value="Tetracycline Repressor, domain 2"/>
    <property type="match status" value="1"/>
</dbReference>
<feature type="region of interest" description="Disordered" evidence="5">
    <location>
        <begin position="188"/>
        <end position="211"/>
    </location>
</feature>
<dbReference type="Proteomes" id="UP000655751">
    <property type="component" value="Unassembled WGS sequence"/>
</dbReference>
<sequence length="211" mass="22399">MVRLSAVQRREMILVAAARAFSRGGYAGTSTDLVALEAGVSQPYVVRMFGSKADLFQEVFDRAARTLLNAFDEVLADPGQSASPRVWSRLSAVYDTMVGDREVLVVLLQGFSAAAGHHQIAAAARRFVASLYALLVERTGCEPERAREFIARGMLLNALLAMNAPGHVADDPALAALADCALGSCDFEDSDDTSPESGGPAGRNRSDLGIP</sequence>
<organism evidence="7 8">
    <name type="scientific">Nocardia bovistercoris</name>
    <dbReference type="NCBI Taxonomy" id="2785916"/>
    <lineage>
        <taxon>Bacteria</taxon>
        <taxon>Bacillati</taxon>
        <taxon>Actinomycetota</taxon>
        <taxon>Actinomycetes</taxon>
        <taxon>Mycobacteriales</taxon>
        <taxon>Nocardiaceae</taxon>
        <taxon>Nocardia</taxon>
    </lineage>
</organism>
<dbReference type="PROSITE" id="PS50977">
    <property type="entry name" value="HTH_TETR_2"/>
    <property type="match status" value="1"/>
</dbReference>
<dbReference type="SUPFAM" id="SSF46689">
    <property type="entry name" value="Homeodomain-like"/>
    <property type="match status" value="1"/>
</dbReference>
<keyword evidence="8" id="KW-1185">Reference proteome</keyword>
<comment type="caution">
    <text evidence="7">The sequence shown here is derived from an EMBL/GenBank/DDBJ whole genome shotgun (WGS) entry which is preliminary data.</text>
</comment>
<dbReference type="InterPro" id="IPR001647">
    <property type="entry name" value="HTH_TetR"/>
</dbReference>
<evidence type="ECO:0000313" key="7">
    <source>
        <dbReference type="EMBL" id="MBH0776173.1"/>
    </source>
</evidence>
<evidence type="ECO:0000259" key="6">
    <source>
        <dbReference type="PROSITE" id="PS50977"/>
    </source>
</evidence>
<dbReference type="GO" id="GO:0003700">
    <property type="term" value="F:DNA-binding transcription factor activity"/>
    <property type="evidence" value="ECO:0007669"/>
    <property type="project" value="TreeGrafter"/>
</dbReference>
<evidence type="ECO:0000256" key="1">
    <source>
        <dbReference type="ARBA" id="ARBA00023015"/>
    </source>
</evidence>
<evidence type="ECO:0000256" key="4">
    <source>
        <dbReference type="PROSITE-ProRule" id="PRU00335"/>
    </source>
</evidence>
<dbReference type="RefSeq" id="WP_196148435.1">
    <property type="nucleotide sequence ID" value="NZ_JADMLG010000002.1"/>
</dbReference>
<gene>
    <name evidence="7" type="ORF">IT779_07745</name>
</gene>